<evidence type="ECO:0000313" key="3">
    <source>
        <dbReference type="Proteomes" id="UP000000383"/>
    </source>
</evidence>
<dbReference type="AlphaFoldDB" id="D7DJJ1"/>
<gene>
    <name evidence="2" type="ordered locus">M301_1852</name>
</gene>
<dbReference type="PANTHER" id="PTHR39639">
    <property type="entry name" value="CHROMOSOME 16, WHOLE GENOME SHOTGUN SEQUENCE"/>
    <property type="match status" value="1"/>
</dbReference>
<name>D7DJJ1_METV0</name>
<dbReference type="OrthoDB" id="3654724at2"/>
<organism evidence="2 3">
    <name type="scientific">Methylotenera versatilis (strain 301)</name>
    <dbReference type="NCBI Taxonomy" id="666681"/>
    <lineage>
        <taxon>Bacteria</taxon>
        <taxon>Pseudomonadati</taxon>
        <taxon>Pseudomonadota</taxon>
        <taxon>Betaproteobacteria</taxon>
        <taxon>Nitrosomonadales</taxon>
        <taxon>Methylophilaceae</taxon>
        <taxon>Methylotenera</taxon>
    </lineage>
</organism>
<dbReference type="EMBL" id="CP002056">
    <property type="protein sequence ID" value="ADI30226.1"/>
    <property type="molecule type" value="Genomic_DNA"/>
</dbReference>
<dbReference type="KEGG" id="meh:M301_1852"/>
<dbReference type="HOGENOM" id="CLU_038557_2_1_4"/>
<dbReference type="Proteomes" id="UP000000383">
    <property type="component" value="Chromosome"/>
</dbReference>
<dbReference type="PANTHER" id="PTHR39639:SF1">
    <property type="entry name" value="DUF262 DOMAIN-CONTAINING PROTEIN"/>
    <property type="match status" value="1"/>
</dbReference>
<dbReference type="RefSeq" id="WP_013148538.1">
    <property type="nucleotide sequence ID" value="NC_014207.1"/>
</dbReference>
<reference evidence="2 3" key="2">
    <citation type="journal article" date="2011" name="J. Bacteriol.">
        <title>Genomes of three methylotrophs from a single niche uncover genetic and metabolic divergence of Methylophilaceae.</title>
        <authorList>
            <person name="Lapidus A."/>
            <person name="Clum A."/>
            <person name="Labutti K."/>
            <person name="Kaluzhnaya M.G."/>
            <person name="Lim S."/>
            <person name="Beck D.A."/>
            <person name="Glavina Del Rio T."/>
            <person name="Nolan M."/>
            <person name="Mavromatis K."/>
            <person name="Huntemann M."/>
            <person name="Lucas S."/>
            <person name="Lidstrom M.E."/>
            <person name="Ivanova N."/>
            <person name="Chistoserdova L."/>
        </authorList>
    </citation>
    <scope>NUCLEOTIDE SEQUENCE [LARGE SCALE GENOMIC DNA]</scope>
    <source>
        <strain evidence="2 3">301</strain>
    </source>
</reference>
<evidence type="ECO:0000259" key="1">
    <source>
        <dbReference type="Pfam" id="PF03235"/>
    </source>
</evidence>
<accession>D7DJJ1</accession>
<reference evidence="3" key="1">
    <citation type="submission" date="2010-05" db="EMBL/GenBank/DDBJ databases">
        <title>Complete sequence of Methylotenera sp. 301.</title>
        <authorList>
            <person name="Lucas S."/>
            <person name="Copeland A."/>
            <person name="Lapidus A."/>
            <person name="Cheng J.-F."/>
            <person name="Bruce D."/>
            <person name="Goodwin L."/>
            <person name="Pitluck S."/>
            <person name="Clum A."/>
            <person name="Land M."/>
            <person name="Hauser L."/>
            <person name="Kyrpides N."/>
            <person name="Ivanova N."/>
            <person name="Chistoservova L."/>
            <person name="Kalyuzhnaya M."/>
            <person name="Woyke T."/>
        </authorList>
    </citation>
    <scope>NUCLEOTIDE SEQUENCE [LARGE SCALE GENOMIC DNA]</scope>
    <source>
        <strain evidence="3">301</strain>
    </source>
</reference>
<evidence type="ECO:0000313" key="2">
    <source>
        <dbReference type="EMBL" id="ADI30226.1"/>
    </source>
</evidence>
<keyword evidence="3" id="KW-1185">Reference proteome</keyword>
<dbReference type="InterPro" id="IPR004919">
    <property type="entry name" value="GmrSD_N"/>
</dbReference>
<dbReference type="Pfam" id="PF03235">
    <property type="entry name" value="GmrSD_N"/>
    <property type="match status" value="1"/>
</dbReference>
<dbReference type="eggNOG" id="COG1479">
    <property type="taxonomic scope" value="Bacteria"/>
</dbReference>
<sequence length="378" mass="42969">MSENEQTTLKNKLDSIQQKARERTVKTQNVEYDLETLIKRIDLKTLKLDPEYQRRHRWSPETSSRLIESLILNIPIPVIFISQDIDVDDEAEISTSRYTVIDGQQRLTAMYGFLKGEYSLVGLQTLAELNGSFYKDLPPFLIRRLEERTIKCLRIDSTVDAQVKFDIFERLNTGSVKLEAQELRNATARGPFNELIKVLAEFPAFRALIQIKGSNPEDNPKVQKMEDAELVLRFFALKEGKFRQLKKGFKDFLTDALVELNKLDDATRNGLAEEFKIYINFLLNFAGNTAFAKLRYETGGVKQMSSFNASVYDAVLVGLSESYTASDLQINSEAIAAKLSGYQTLFNNIDFFNSVSGSVNDAAKVATRIEAMMAYLKR</sequence>
<feature type="domain" description="GmrSD restriction endonucleases N-terminal" evidence="1">
    <location>
        <begin position="36"/>
        <end position="186"/>
    </location>
</feature>
<protein>
    <recommendedName>
        <fullName evidence="1">GmrSD restriction endonucleases N-terminal domain-containing protein</fullName>
    </recommendedName>
</protein>
<proteinExistence type="predicted"/>